<dbReference type="AlphaFoldDB" id="A0AA41SQT0"/>
<dbReference type="GO" id="GO:0035869">
    <property type="term" value="C:ciliary transition zone"/>
    <property type="evidence" value="ECO:0007669"/>
    <property type="project" value="TreeGrafter"/>
</dbReference>
<dbReference type="GO" id="GO:1901673">
    <property type="term" value="P:regulation of mitotic spindle assembly"/>
    <property type="evidence" value="ECO:0007669"/>
    <property type="project" value="TreeGrafter"/>
</dbReference>
<feature type="compositionally biased region" description="Basic and acidic residues" evidence="1">
    <location>
        <begin position="62"/>
        <end position="101"/>
    </location>
</feature>
<dbReference type="EMBL" id="JAATJV010149051">
    <property type="protein sequence ID" value="MBZ3870479.1"/>
    <property type="molecule type" value="Genomic_DNA"/>
</dbReference>
<dbReference type="GO" id="GO:0036064">
    <property type="term" value="C:ciliary basal body"/>
    <property type="evidence" value="ECO:0007669"/>
    <property type="project" value="TreeGrafter"/>
</dbReference>
<dbReference type="GO" id="GO:0030424">
    <property type="term" value="C:axon"/>
    <property type="evidence" value="ECO:0007669"/>
    <property type="project" value="TreeGrafter"/>
</dbReference>
<keyword evidence="3" id="KW-1185">Reference proteome</keyword>
<dbReference type="GO" id="GO:0005814">
    <property type="term" value="C:centriole"/>
    <property type="evidence" value="ECO:0007669"/>
    <property type="project" value="TreeGrafter"/>
</dbReference>
<dbReference type="GO" id="GO:0008017">
    <property type="term" value="F:microtubule binding"/>
    <property type="evidence" value="ECO:0007669"/>
    <property type="project" value="TreeGrafter"/>
</dbReference>
<evidence type="ECO:0000313" key="3">
    <source>
        <dbReference type="Proteomes" id="UP001166674"/>
    </source>
</evidence>
<protein>
    <submittedName>
        <fullName evidence="2">Centriole, cilia and spindle-associated protein</fullName>
    </submittedName>
</protein>
<reference evidence="2" key="1">
    <citation type="submission" date="2020-03" db="EMBL/GenBank/DDBJ databases">
        <title>Studies in the Genomics of Life Span.</title>
        <authorList>
            <person name="Glass D."/>
        </authorList>
    </citation>
    <scope>NUCLEOTIDE SEQUENCE</scope>
    <source>
        <strain evidence="2">SUZIE</strain>
        <tissue evidence="2">Muscle</tissue>
    </source>
</reference>
<name>A0AA41SQT0_SCICA</name>
<accession>A0AA41SQT0</accession>
<dbReference type="Proteomes" id="UP001166674">
    <property type="component" value="Unassembled WGS sequence"/>
</dbReference>
<dbReference type="GO" id="GO:0005930">
    <property type="term" value="C:axoneme"/>
    <property type="evidence" value="ECO:0007669"/>
    <property type="project" value="TreeGrafter"/>
</dbReference>
<proteinExistence type="predicted"/>
<feature type="region of interest" description="Disordered" evidence="1">
    <location>
        <begin position="42"/>
        <end position="110"/>
    </location>
</feature>
<dbReference type="InterPro" id="IPR029774">
    <property type="entry name" value="CSAP"/>
</dbReference>
<evidence type="ECO:0000313" key="2">
    <source>
        <dbReference type="EMBL" id="MBZ3870479.1"/>
    </source>
</evidence>
<gene>
    <name evidence="2" type="ORF">SUZIE_108145</name>
</gene>
<sequence>MSRGSGVKSEYMKRYREPRWDEYRHATTSCCATAWATGCWSRRTRPGSGTPGDRTVPRTTRPLHEIHESALRAKSRRQVEKRKLAAQRQREHSAAEVEKSRAPRAPPAKSPWVTEYMRCYSARA</sequence>
<evidence type="ECO:0000256" key="1">
    <source>
        <dbReference type="SAM" id="MobiDB-lite"/>
    </source>
</evidence>
<dbReference type="GO" id="GO:0005819">
    <property type="term" value="C:spindle"/>
    <property type="evidence" value="ECO:0007669"/>
    <property type="project" value="TreeGrafter"/>
</dbReference>
<organism evidence="2 3">
    <name type="scientific">Sciurus carolinensis</name>
    <name type="common">Eastern gray squirrel</name>
    <dbReference type="NCBI Taxonomy" id="30640"/>
    <lineage>
        <taxon>Eukaryota</taxon>
        <taxon>Metazoa</taxon>
        <taxon>Chordata</taxon>
        <taxon>Craniata</taxon>
        <taxon>Vertebrata</taxon>
        <taxon>Euteleostomi</taxon>
        <taxon>Mammalia</taxon>
        <taxon>Eutheria</taxon>
        <taxon>Euarchontoglires</taxon>
        <taxon>Glires</taxon>
        <taxon>Rodentia</taxon>
        <taxon>Sciuromorpha</taxon>
        <taxon>Sciuridae</taxon>
        <taxon>Sciurinae</taxon>
        <taxon>Sciurini</taxon>
        <taxon>Sciurus</taxon>
    </lineage>
</organism>
<comment type="caution">
    <text evidence="2">The sequence shown here is derived from an EMBL/GenBank/DDBJ whole genome shotgun (WGS) entry which is preliminary data.</text>
</comment>
<dbReference type="PANTHER" id="PTHR31022">
    <property type="entry name" value="CENTRIOLE, CILIA AND SPINDLE-ASSOCIATED PROTEIN"/>
    <property type="match status" value="1"/>
</dbReference>
<dbReference type="Pfam" id="PF15748">
    <property type="entry name" value="CCSAP"/>
    <property type="match status" value="1"/>
</dbReference>
<dbReference type="PANTHER" id="PTHR31022:SF4">
    <property type="entry name" value="CENTRIOLE, CILIA AND SPINDLE-ASSOCIATED PROTEIN"/>
    <property type="match status" value="1"/>
</dbReference>